<sequence length="176" mass="20220">MSRYRRPTIPGATVFFTVALADRRSDLLVREIGALRNAVRATRAERPIAIDAWVVLPDHMHCVWTLPEGDADFSVRMAAIKARFTRVIRRSGFTPTPPANPYGARAGRKRVGVNPDLPKDEAPVWQKRFWEHHIRDEADYQAHVRYCWINPVKHGLVERPEDWPYSSFHRDGGTNP</sequence>
<dbReference type="SMART" id="SM01321">
    <property type="entry name" value="Y1_Tnp"/>
    <property type="match status" value="1"/>
</dbReference>
<evidence type="ECO:0000313" key="3">
    <source>
        <dbReference type="EMBL" id="MCV2873438.1"/>
    </source>
</evidence>
<comment type="caution">
    <text evidence="3">The sequence shown here is derived from an EMBL/GenBank/DDBJ whole genome shotgun (WGS) entry which is preliminary data.</text>
</comment>
<keyword evidence="4" id="KW-1185">Reference proteome</keyword>
<dbReference type="RefSeq" id="WP_263740643.1">
    <property type="nucleotide sequence ID" value="NZ_JAOWKZ010000003.1"/>
</dbReference>
<evidence type="ECO:0000313" key="4">
    <source>
        <dbReference type="Proteomes" id="UP001652564"/>
    </source>
</evidence>
<protein>
    <submittedName>
        <fullName evidence="3">Transposase</fullName>
    </submittedName>
</protein>
<dbReference type="PANTHER" id="PTHR36966">
    <property type="entry name" value="REP-ASSOCIATED TYROSINE TRANSPOSASE"/>
    <property type="match status" value="1"/>
</dbReference>
<evidence type="ECO:0000259" key="2">
    <source>
        <dbReference type="SMART" id="SM01321"/>
    </source>
</evidence>
<evidence type="ECO:0000256" key="1">
    <source>
        <dbReference type="SAM" id="MobiDB-lite"/>
    </source>
</evidence>
<gene>
    <name evidence="3" type="ORF">OEZ71_14150</name>
</gene>
<dbReference type="SUPFAM" id="SSF143422">
    <property type="entry name" value="Transposase IS200-like"/>
    <property type="match status" value="1"/>
</dbReference>
<feature type="domain" description="Transposase IS200-like" evidence="2">
    <location>
        <begin position="9"/>
        <end position="150"/>
    </location>
</feature>
<reference evidence="3 4" key="1">
    <citation type="submission" date="2022-10" db="EMBL/GenBank/DDBJ databases">
        <title>Defluviimonas sp. nov., isolated from ocean surface sediments.</title>
        <authorList>
            <person name="He W."/>
            <person name="Wang L."/>
            <person name="Zhang D.-F."/>
        </authorList>
    </citation>
    <scope>NUCLEOTIDE SEQUENCE [LARGE SCALE GENOMIC DNA]</scope>
    <source>
        <strain evidence="3 4">WL0050</strain>
    </source>
</reference>
<name>A0ABT2ZR00_9RHOB</name>
<accession>A0ABT2ZR00</accession>
<feature type="region of interest" description="Disordered" evidence="1">
    <location>
        <begin position="95"/>
        <end position="117"/>
    </location>
</feature>
<dbReference type="InterPro" id="IPR036515">
    <property type="entry name" value="Transposase_17_sf"/>
</dbReference>
<organism evidence="3 4">
    <name type="scientific">Albidovulum litorale</name>
    <dbReference type="NCBI Taxonomy" id="2984134"/>
    <lineage>
        <taxon>Bacteria</taxon>
        <taxon>Pseudomonadati</taxon>
        <taxon>Pseudomonadota</taxon>
        <taxon>Alphaproteobacteria</taxon>
        <taxon>Rhodobacterales</taxon>
        <taxon>Paracoccaceae</taxon>
        <taxon>Albidovulum</taxon>
    </lineage>
</organism>
<dbReference type="Gene3D" id="3.30.70.1290">
    <property type="entry name" value="Transposase IS200-like"/>
    <property type="match status" value="1"/>
</dbReference>
<dbReference type="InterPro" id="IPR002686">
    <property type="entry name" value="Transposase_17"/>
</dbReference>
<dbReference type="NCBIfam" id="NF047646">
    <property type="entry name" value="REP_Tyr_transpos"/>
    <property type="match status" value="1"/>
</dbReference>
<dbReference type="EMBL" id="JAOWKZ010000003">
    <property type="protein sequence ID" value="MCV2873438.1"/>
    <property type="molecule type" value="Genomic_DNA"/>
</dbReference>
<proteinExistence type="predicted"/>
<dbReference type="PANTHER" id="PTHR36966:SF1">
    <property type="entry name" value="REP-ASSOCIATED TYROSINE TRANSPOSASE"/>
    <property type="match status" value="1"/>
</dbReference>
<dbReference type="Proteomes" id="UP001652564">
    <property type="component" value="Unassembled WGS sequence"/>
</dbReference>
<dbReference type="InterPro" id="IPR052715">
    <property type="entry name" value="RAYT_transposase"/>
</dbReference>